<dbReference type="OrthoDB" id="9781903at2"/>
<dbReference type="Proteomes" id="UP000216438">
    <property type="component" value="Chromosome"/>
</dbReference>
<dbReference type="EMBL" id="CP016303">
    <property type="protein sequence ID" value="ASX25704.1"/>
    <property type="molecule type" value="Genomic_DNA"/>
</dbReference>
<proteinExistence type="predicted"/>
<accession>A0A249DVY8</accession>
<organism evidence="1 2">
    <name type="scientific">Candidatus Hamiltonella defensa</name>
    <name type="common">Bemisia tabaci</name>
    <dbReference type="NCBI Taxonomy" id="672795"/>
    <lineage>
        <taxon>Bacteria</taxon>
        <taxon>Pseudomonadati</taxon>
        <taxon>Pseudomonadota</taxon>
        <taxon>Gammaproteobacteria</taxon>
        <taxon>Enterobacterales</taxon>
        <taxon>Enterobacteriaceae</taxon>
        <taxon>aphid secondary symbionts</taxon>
        <taxon>Candidatus Williamhamiltonella</taxon>
    </lineage>
</organism>
<gene>
    <name evidence="1" type="ORF">BA171_00530</name>
</gene>
<protein>
    <submittedName>
        <fullName evidence="1">Uncharacterized protein</fullName>
    </submittedName>
</protein>
<reference evidence="2" key="1">
    <citation type="submission" date="2016-06" db="EMBL/GenBank/DDBJ databases">
        <authorList>
            <person name="Chen W."/>
            <person name="Hasegawa D.K."/>
        </authorList>
    </citation>
    <scope>NUCLEOTIDE SEQUENCE [LARGE SCALE GENOMIC DNA]</scope>
    <source>
        <strain evidence="2">MEAM1</strain>
    </source>
</reference>
<evidence type="ECO:0000313" key="1">
    <source>
        <dbReference type="EMBL" id="ASX25704.1"/>
    </source>
</evidence>
<evidence type="ECO:0000313" key="2">
    <source>
        <dbReference type="Proteomes" id="UP000216438"/>
    </source>
</evidence>
<name>A0A249DVY8_9ENTR</name>
<reference evidence="1 2" key="2">
    <citation type="submission" date="2017-09" db="EMBL/GenBank/DDBJ databases">
        <title>The genome of whitefly Bemisia tabaci, a global crop pest, provides novel insights into virus transmission, host adaptation and insecticide resistance.</title>
        <authorList>
            <person name="Kaur N."/>
            <person name="Kliot A."/>
            <person name="Pinheiro P.V."/>
            <person name="Luan J."/>
            <person name="Zheng Y."/>
            <person name="Liu W."/>
            <person name="Sun H."/>
            <person name="Yang X."/>
            <person name="Xu Y."/>
            <person name="Luo Y."/>
            <person name="Kruse A."/>
            <person name="Fisher T.W."/>
            <person name="Nelson D.R."/>
            <person name="Elimelech M."/>
            <person name="MacCoss M."/>
            <person name="Johnson R."/>
            <person name="Cohen E."/>
            <person name="Hunter W.B."/>
            <person name="Brown J.K."/>
            <person name="Jander G."/>
            <person name="Cilia M."/>
            <person name="Douglas A.E."/>
            <person name="Ghanim M."/>
            <person name="Simmons A.M."/>
            <person name="Wintermantel W.M."/>
            <person name="Ling K.-S."/>
            <person name="Fei Z."/>
        </authorList>
    </citation>
    <scope>NUCLEOTIDE SEQUENCE [LARGE SCALE GENOMIC DNA]</scope>
    <source>
        <strain evidence="1 2">MEAM1</strain>
    </source>
</reference>
<sequence>MIRAALKILKFSKSLLNRFNEQFGRQCKVIKLVLYFHKFQSEYRVDQRDVGALCLNPAGR</sequence>
<dbReference type="AlphaFoldDB" id="A0A249DVY8"/>